<gene>
    <name evidence="2" type="ORF">H6A60_10730</name>
</gene>
<dbReference type="SUPFAM" id="SSF55620">
    <property type="entry name" value="Tetrahydrobiopterin biosynthesis enzymes-like"/>
    <property type="match status" value="1"/>
</dbReference>
<dbReference type="InterPro" id="IPR029139">
    <property type="entry name" value="QueF_N"/>
</dbReference>
<evidence type="ECO:0000313" key="3">
    <source>
        <dbReference type="Proteomes" id="UP000715095"/>
    </source>
</evidence>
<sequence length="280" mass="30996">MPVLMPEPKGTLLGQSTVYGDSYDPTLIQPIPRSLGRDAIGDHHFRGTDIWRLYELSWLAPNGLPQTAVGEIFVPASTHSIVESKSLKLYAGSFAMTTVASLEEVEKRMEEDLGARIGEGVRVKLSPAEKWAGNVTPLPGTCLETLPEAASHEFRAAEADALVLRLGADPAETGEKIWSTRIFRSLCPVTGQPDYAAVVVRIRGRGPAPMALLDYLVSYRRHRGFHEQCVEQIFHDLRAAFSPEMLEVYAAFTRRGGIDINPFRSTERDLPASILREIRQ</sequence>
<dbReference type="Pfam" id="PF14489">
    <property type="entry name" value="QueF"/>
    <property type="match status" value="1"/>
</dbReference>
<proteinExistence type="predicted"/>
<evidence type="ECO:0000259" key="1">
    <source>
        <dbReference type="Pfam" id="PF14819"/>
    </source>
</evidence>
<dbReference type="Proteomes" id="UP000715095">
    <property type="component" value="Unassembled WGS sequence"/>
</dbReference>
<dbReference type="EMBL" id="JACJJC010000030">
    <property type="protein sequence ID" value="MBM6704947.1"/>
    <property type="molecule type" value="Genomic_DNA"/>
</dbReference>
<dbReference type="InterPro" id="IPR043133">
    <property type="entry name" value="GTP-CH-I_C/QueF"/>
</dbReference>
<dbReference type="RefSeq" id="WP_205104479.1">
    <property type="nucleotide sequence ID" value="NZ_JACJJC010000030.1"/>
</dbReference>
<dbReference type="Gene3D" id="3.30.1130.10">
    <property type="match status" value="2"/>
</dbReference>
<feature type="domain" description="NADPH-dependent 7-cyano-7-deazaguanine reductase N-terminal" evidence="1">
    <location>
        <begin position="19"/>
        <end position="125"/>
    </location>
</feature>
<comment type="caution">
    <text evidence="2">The sequence shown here is derived from an EMBL/GenBank/DDBJ whole genome shotgun (WGS) entry which is preliminary data.</text>
</comment>
<evidence type="ECO:0000313" key="2">
    <source>
        <dbReference type="EMBL" id="MBM6704947.1"/>
    </source>
</evidence>
<dbReference type="InterPro" id="IPR050084">
    <property type="entry name" value="NADPH_dep_7-cyano-7-deazaG_red"/>
</dbReference>
<dbReference type="PANTHER" id="PTHR34354:SF1">
    <property type="entry name" value="NADPH-DEPENDENT 7-CYANO-7-DEAZAGUANINE REDUCTASE"/>
    <property type="match status" value="1"/>
</dbReference>
<keyword evidence="3" id="KW-1185">Reference proteome</keyword>
<reference evidence="2 3" key="1">
    <citation type="journal article" date="2021" name="Sci. Rep.">
        <title>The distribution of antibiotic resistance genes in chicken gut microbiota commensals.</title>
        <authorList>
            <person name="Juricova H."/>
            <person name="Matiasovicova J."/>
            <person name="Kubasova T."/>
            <person name="Cejkova D."/>
            <person name="Rychlik I."/>
        </authorList>
    </citation>
    <scope>NUCLEOTIDE SEQUENCE [LARGE SCALE GENOMIC DNA]</scope>
    <source>
        <strain evidence="2 3">An829</strain>
    </source>
</reference>
<dbReference type="PANTHER" id="PTHR34354">
    <property type="entry name" value="NADPH-DEPENDENT 7-CYANO-7-DEAZAGUANINE REDUCTASE"/>
    <property type="match status" value="1"/>
</dbReference>
<accession>A0ABS2DUI3</accession>
<name>A0ABS2DUI3_9BURK</name>
<organism evidence="2 3">
    <name type="scientific">Sutterella massiliensis</name>
    <dbReference type="NCBI Taxonomy" id="1816689"/>
    <lineage>
        <taxon>Bacteria</taxon>
        <taxon>Pseudomonadati</taxon>
        <taxon>Pseudomonadota</taxon>
        <taxon>Betaproteobacteria</taxon>
        <taxon>Burkholderiales</taxon>
        <taxon>Sutterellaceae</taxon>
        <taxon>Sutterella</taxon>
    </lineage>
</organism>
<dbReference type="InterPro" id="IPR029500">
    <property type="entry name" value="QueF"/>
</dbReference>
<protein>
    <submittedName>
        <fullName evidence="2">PreQ(1) synthase</fullName>
    </submittedName>
</protein>
<dbReference type="Pfam" id="PF14819">
    <property type="entry name" value="QueF_N"/>
    <property type="match status" value="1"/>
</dbReference>